<dbReference type="InterPro" id="IPR050153">
    <property type="entry name" value="Metal_Ion_Import_ABC"/>
</dbReference>
<keyword evidence="3" id="KW-0547">Nucleotide-binding</keyword>
<dbReference type="GO" id="GO:0005524">
    <property type="term" value="F:ATP binding"/>
    <property type="evidence" value="ECO:0007669"/>
    <property type="project" value="UniProtKB-KW"/>
</dbReference>
<dbReference type="SMART" id="SM00382">
    <property type="entry name" value="AAA"/>
    <property type="match status" value="1"/>
</dbReference>
<gene>
    <name evidence="7" type="ORF">GV368_08585</name>
</gene>
<dbReference type="Proteomes" id="UP000669605">
    <property type="component" value="Unassembled WGS sequence"/>
</dbReference>
<evidence type="ECO:0000256" key="5">
    <source>
        <dbReference type="SAM" id="MobiDB-lite"/>
    </source>
</evidence>
<comment type="caution">
    <text evidence="7">The sequence shown here is derived from an EMBL/GenBank/DDBJ whole genome shotgun (WGS) entry which is preliminary data.</text>
</comment>
<sequence>MNSPGIVLHDLTAGYGRHPAIHHLHATIPCGALLAVAGPNGAGKSTLLKVLAGELKPMTGRVGLPPEYRQQLAYLTQQPTWSLDFPVDVHDAVAMGCWPWLGPWRALNEAAHRRVAEAIAAVKLQGFEHRPLQSLSGGQLQRVRFAQIIVQDARLILLDEPFNALDESTEEEFLALIRRWHDEGRTVIAVLHDLERVRRYFPLTLLLARELVAFGPTEAVLSAEHLERARHHAEAFDEHAAPCPLPADEEKDEVVHQ</sequence>
<name>A0ABX1QMH2_9PROT</name>
<feature type="domain" description="ABC transporter" evidence="6">
    <location>
        <begin position="6"/>
        <end position="233"/>
    </location>
</feature>
<keyword evidence="2" id="KW-0813">Transport</keyword>
<protein>
    <submittedName>
        <fullName evidence="7">ATP-binding cassette domain-containing protein</fullName>
    </submittedName>
</protein>
<comment type="similarity">
    <text evidence="1">Belongs to the ABC transporter superfamily.</text>
</comment>
<dbReference type="PANTHER" id="PTHR42734">
    <property type="entry name" value="METAL TRANSPORT SYSTEM ATP-BINDING PROTEIN TM_0124-RELATED"/>
    <property type="match status" value="1"/>
</dbReference>
<keyword evidence="4 7" id="KW-0067">ATP-binding</keyword>
<dbReference type="InterPro" id="IPR027417">
    <property type="entry name" value="P-loop_NTPase"/>
</dbReference>
<dbReference type="InterPro" id="IPR003439">
    <property type="entry name" value="ABC_transporter-like_ATP-bd"/>
</dbReference>
<dbReference type="RefSeq" id="WP_169116231.1">
    <property type="nucleotide sequence ID" value="NZ_JAAAUB010000012.1"/>
</dbReference>
<reference evidence="7 8" key="1">
    <citation type="journal article" date="2020" name="Curr. Microbiol.">
        <title>Tepidiphilus baoligensis sp. nov., a Novel Bacterium of the Family Hydrogenophilaceae Isolated from an Oil Reservoir.</title>
        <authorList>
            <person name="Zhang X."/>
            <person name="Wang G."/>
            <person name="Ma X."/>
            <person name="Yu J."/>
            <person name="You J."/>
            <person name="Xue Y."/>
            <person name="Ma Y."/>
        </authorList>
    </citation>
    <scope>NUCLEOTIDE SEQUENCE [LARGE SCALE GENOMIC DNA]</scope>
    <source>
        <strain evidence="7 8">B18-69</strain>
    </source>
</reference>
<evidence type="ECO:0000256" key="3">
    <source>
        <dbReference type="ARBA" id="ARBA00022741"/>
    </source>
</evidence>
<dbReference type="PROSITE" id="PS00211">
    <property type="entry name" value="ABC_TRANSPORTER_1"/>
    <property type="match status" value="1"/>
</dbReference>
<dbReference type="InterPro" id="IPR003593">
    <property type="entry name" value="AAA+_ATPase"/>
</dbReference>
<dbReference type="PANTHER" id="PTHR42734:SF5">
    <property type="entry name" value="IRON TRANSPORT SYSTEM ATP-BINDING PROTEIN HI_0361-RELATED"/>
    <property type="match status" value="1"/>
</dbReference>
<accession>A0ABX1QMH2</accession>
<keyword evidence="8" id="KW-1185">Reference proteome</keyword>
<dbReference type="InterPro" id="IPR017871">
    <property type="entry name" value="ABC_transporter-like_CS"/>
</dbReference>
<dbReference type="CDD" id="cd03235">
    <property type="entry name" value="ABC_Metallic_Cations"/>
    <property type="match status" value="1"/>
</dbReference>
<evidence type="ECO:0000256" key="2">
    <source>
        <dbReference type="ARBA" id="ARBA00022448"/>
    </source>
</evidence>
<dbReference type="SUPFAM" id="SSF52540">
    <property type="entry name" value="P-loop containing nucleoside triphosphate hydrolases"/>
    <property type="match status" value="1"/>
</dbReference>
<dbReference type="Pfam" id="PF00005">
    <property type="entry name" value="ABC_tran"/>
    <property type="match status" value="1"/>
</dbReference>
<feature type="compositionally biased region" description="Acidic residues" evidence="5">
    <location>
        <begin position="247"/>
        <end position="257"/>
    </location>
</feature>
<feature type="region of interest" description="Disordered" evidence="5">
    <location>
        <begin position="237"/>
        <end position="257"/>
    </location>
</feature>
<evidence type="ECO:0000256" key="4">
    <source>
        <dbReference type="ARBA" id="ARBA00022840"/>
    </source>
</evidence>
<evidence type="ECO:0000313" key="7">
    <source>
        <dbReference type="EMBL" id="NMH17151.1"/>
    </source>
</evidence>
<evidence type="ECO:0000313" key="8">
    <source>
        <dbReference type="Proteomes" id="UP000669605"/>
    </source>
</evidence>
<proteinExistence type="inferred from homology"/>
<organism evidence="7 8">
    <name type="scientific">Tepidiphilus baoligensis</name>
    <dbReference type="NCBI Taxonomy" id="2698687"/>
    <lineage>
        <taxon>Bacteria</taxon>
        <taxon>Pseudomonadati</taxon>
        <taxon>Pseudomonadota</taxon>
        <taxon>Hydrogenophilia</taxon>
        <taxon>Hydrogenophilales</taxon>
        <taxon>Hydrogenophilaceae</taxon>
        <taxon>Tepidiphilus</taxon>
    </lineage>
</organism>
<evidence type="ECO:0000259" key="6">
    <source>
        <dbReference type="PROSITE" id="PS50893"/>
    </source>
</evidence>
<evidence type="ECO:0000256" key="1">
    <source>
        <dbReference type="ARBA" id="ARBA00005417"/>
    </source>
</evidence>
<dbReference type="EMBL" id="JAAAUB010000012">
    <property type="protein sequence ID" value="NMH17151.1"/>
    <property type="molecule type" value="Genomic_DNA"/>
</dbReference>
<dbReference type="PROSITE" id="PS50893">
    <property type="entry name" value="ABC_TRANSPORTER_2"/>
    <property type="match status" value="1"/>
</dbReference>
<dbReference type="Gene3D" id="3.40.50.300">
    <property type="entry name" value="P-loop containing nucleotide triphosphate hydrolases"/>
    <property type="match status" value="1"/>
</dbReference>